<proteinExistence type="predicted"/>
<accession>A0A8X6U1F6</accession>
<gene>
    <name evidence="1" type="ORF">NPIL_540501</name>
</gene>
<comment type="caution">
    <text evidence="1">The sequence shown here is derived from an EMBL/GenBank/DDBJ whole genome shotgun (WGS) entry which is preliminary data.</text>
</comment>
<protein>
    <submittedName>
        <fullName evidence="1">Uncharacterized protein</fullName>
    </submittedName>
</protein>
<dbReference type="Proteomes" id="UP000887013">
    <property type="component" value="Unassembled WGS sequence"/>
</dbReference>
<evidence type="ECO:0000313" key="1">
    <source>
        <dbReference type="EMBL" id="GFT80054.1"/>
    </source>
</evidence>
<reference evidence="1" key="1">
    <citation type="submission" date="2020-08" db="EMBL/GenBank/DDBJ databases">
        <title>Multicomponent nature underlies the extraordinary mechanical properties of spider dragline silk.</title>
        <authorList>
            <person name="Kono N."/>
            <person name="Nakamura H."/>
            <person name="Mori M."/>
            <person name="Yoshida Y."/>
            <person name="Ohtoshi R."/>
            <person name="Malay A.D."/>
            <person name="Moran D.A.P."/>
            <person name="Tomita M."/>
            <person name="Numata K."/>
            <person name="Arakawa K."/>
        </authorList>
    </citation>
    <scope>NUCLEOTIDE SEQUENCE</scope>
</reference>
<organism evidence="1 2">
    <name type="scientific">Nephila pilipes</name>
    <name type="common">Giant wood spider</name>
    <name type="synonym">Nephila maculata</name>
    <dbReference type="NCBI Taxonomy" id="299642"/>
    <lineage>
        <taxon>Eukaryota</taxon>
        <taxon>Metazoa</taxon>
        <taxon>Ecdysozoa</taxon>
        <taxon>Arthropoda</taxon>
        <taxon>Chelicerata</taxon>
        <taxon>Arachnida</taxon>
        <taxon>Araneae</taxon>
        <taxon>Araneomorphae</taxon>
        <taxon>Entelegynae</taxon>
        <taxon>Araneoidea</taxon>
        <taxon>Nephilidae</taxon>
        <taxon>Nephila</taxon>
    </lineage>
</organism>
<dbReference type="EMBL" id="BMAW01118488">
    <property type="protein sequence ID" value="GFT80054.1"/>
    <property type="molecule type" value="Genomic_DNA"/>
</dbReference>
<keyword evidence="2" id="KW-1185">Reference proteome</keyword>
<name>A0A8X6U1F6_NEPPI</name>
<evidence type="ECO:0000313" key="2">
    <source>
        <dbReference type="Proteomes" id="UP000887013"/>
    </source>
</evidence>
<dbReference type="AlphaFoldDB" id="A0A8X6U1F6"/>
<sequence>MYTRFGRSTLVRFSFTPLMIEWFALRGEIALRQKQVERLSVRDRSESLAQLVAKSPYRTRLSSVRENFHYNDEILLLSQPVWLKSKNAGEPCIFAKARKTMSIDDEYFSGKTFR</sequence>